<comment type="caution">
    <text evidence="2">The sequence shown here is derived from an EMBL/GenBank/DDBJ whole genome shotgun (WGS) entry which is preliminary data.</text>
</comment>
<keyword evidence="1" id="KW-0812">Transmembrane</keyword>
<evidence type="ECO:0000313" key="3">
    <source>
        <dbReference type="Proteomes" id="UP000229749"/>
    </source>
</evidence>
<feature type="transmembrane region" description="Helical" evidence="1">
    <location>
        <begin position="54"/>
        <end position="74"/>
    </location>
</feature>
<name>A0A2M7XHP4_9BACT</name>
<dbReference type="EMBL" id="PFWS01000038">
    <property type="protein sequence ID" value="PJA47236.1"/>
    <property type="molecule type" value="Genomic_DNA"/>
</dbReference>
<accession>A0A2M7XHP4</accession>
<gene>
    <name evidence="2" type="ORF">CO172_02485</name>
</gene>
<dbReference type="AlphaFoldDB" id="A0A2M7XHP4"/>
<evidence type="ECO:0000256" key="1">
    <source>
        <dbReference type="SAM" id="Phobius"/>
    </source>
</evidence>
<dbReference type="Proteomes" id="UP000229749">
    <property type="component" value="Unassembled WGS sequence"/>
</dbReference>
<proteinExistence type="predicted"/>
<feature type="transmembrane region" description="Helical" evidence="1">
    <location>
        <begin position="28"/>
        <end position="48"/>
    </location>
</feature>
<evidence type="ECO:0000313" key="2">
    <source>
        <dbReference type="EMBL" id="PJA47236.1"/>
    </source>
</evidence>
<protein>
    <recommendedName>
        <fullName evidence="4">DUF304 domain-containing protein</fullName>
    </recommendedName>
</protein>
<reference evidence="3" key="1">
    <citation type="submission" date="2017-09" db="EMBL/GenBank/DDBJ databases">
        <title>Depth-based differentiation of microbial function through sediment-hosted aquifers and enrichment of novel symbionts in the deep terrestrial subsurface.</title>
        <authorList>
            <person name="Probst A.J."/>
            <person name="Ladd B."/>
            <person name="Jarett J.K."/>
            <person name="Geller-Mcgrath D.E."/>
            <person name="Sieber C.M.K."/>
            <person name="Emerson J.B."/>
            <person name="Anantharaman K."/>
            <person name="Thomas B.C."/>
            <person name="Malmstrom R."/>
            <person name="Stieglmeier M."/>
            <person name="Klingl A."/>
            <person name="Woyke T."/>
            <person name="Ryan C.M."/>
            <person name="Banfield J.F."/>
        </authorList>
    </citation>
    <scope>NUCLEOTIDE SEQUENCE [LARGE SCALE GENOMIC DNA]</scope>
</reference>
<keyword evidence="1" id="KW-1133">Transmembrane helix</keyword>
<organism evidence="2 3">
    <name type="scientific">Candidatus Uhrbacteria bacterium CG_4_9_14_3_um_filter_36_7</name>
    <dbReference type="NCBI Taxonomy" id="1975033"/>
    <lineage>
        <taxon>Bacteria</taxon>
        <taxon>Candidatus Uhriibacteriota</taxon>
    </lineage>
</organism>
<keyword evidence="1" id="KW-0472">Membrane</keyword>
<sequence length="151" mass="17918">MNKTIDTQLKQSILVELRPTIIPFLPRLALSFLWMVIPFFFIFLFLSFGWFGGVIFLLIWFPGAFFGLKTWLFWKRLSYSLLDHSIIFFPENKSILFQDIYHVSFSLKGWLAYLFCYGTVHVFVKGDPKPRNLLFLRHPSRIQSLLKDICE</sequence>
<evidence type="ECO:0008006" key="4">
    <source>
        <dbReference type="Google" id="ProtNLM"/>
    </source>
</evidence>